<feature type="domain" description="RlpA-like protein double-psi beta-barrel" evidence="3">
    <location>
        <begin position="84"/>
        <end position="136"/>
    </location>
</feature>
<dbReference type="PANTHER" id="PTHR31836">
    <property type="match status" value="1"/>
</dbReference>
<dbReference type="CDD" id="cd22272">
    <property type="entry name" value="DPBB_EXLX1-like"/>
    <property type="match status" value="1"/>
</dbReference>
<keyword evidence="1" id="KW-0732">Signal</keyword>
<dbReference type="SUPFAM" id="SSF49590">
    <property type="entry name" value="PHL pollen allergen"/>
    <property type="match status" value="1"/>
</dbReference>
<protein>
    <submittedName>
        <fullName evidence="4">Expansin EXLX1 family cellulose-binding protein</fullName>
    </submittedName>
</protein>
<dbReference type="Gene3D" id="2.60.40.760">
    <property type="entry name" value="Expansin, cellulose-binding-like domain"/>
    <property type="match status" value="1"/>
</dbReference>
<dbReference type="InterPro" id="IPR036908">
    <property type="entry name" value="RlpA-like_sf"/>
</dbReference>
<name>A0ABW4T9J3_9ACTN</name>
<dbReference type="InterPro" id="IPR036749">
    <property type="entry name" value="Expansin_CBD_sf"/>
</dbReference>
<sequence>MVGRHARQRTWRRRGTAGAIVLVVLAVALWAMDLLRADGCAAADVEPARTGTALHYQGSAGNCSITGGEMYASVSAEEYAGSEACGGYLDVKGPRGTVRVQVVDSCATCRPGELDLSMAAFSRIADPRSGVARVAYHSVRDPELGHGLAVRVRKGSTTAWLALQVLDHGNPLRKVEVREKDRWRALERGSDSYWVAEGGAGAGPFDLQVTDVHGQHATVRGVDLAPEEIQRTTARLYGAAPAGVAPAPSGSPAPPAAEHVRGRC</sequence>
<dbReference type="EMBL" id="JBHUFV010000061">
    <property type="protein sequence ID" value="MFD1938047.1"/>
    <property type="molecule type" value="Genomic_DNA"/>
</dbReference>
<dbReference type="Pfam" id="PF03330">
    <property type="entry name" value="DPBB_1"/>
    <property type="match status" value="1"/>
</dbReference>
<dbReference type="PANTHER" id="PTHR31836:SF21">
    <property type="entry name" value="EXPANSIN-LIKE PROTEIN 7"/>
    <property type="match status" value="1"/>
</dbReference>
<evidence type="ECO:0000313" key="4">
    <source>
        <dbReference type="EMBL" id="MFD1938047.1"/>
    </source>
</evidence>
<dbReference type="RefSeq" id="WP_379579763.1">
    <property type="nucleotide sequence ID" value="NZ_JBHUFV010000061.1"/>
</dbReference>
<accession>A0ABW4T9J3</accession>
<dbReference type="InterPro" id="IPR049818">
    <property type="entry name" value="Expansin_EXLX1-like"/>
</dbReference>
<dbReference type="InterPro" id="IPR009009">
    <property type="entry name" value="RlpA-like_DPBB"/>
</dbReference>
<evidence type="ECO:0000256" key="2">
    <source>
        <dbReference type="SAM" id="MobiDB-lite"/>
    </source>
</evidence>
<comment type="caution">
    <text evidence="4">The sequence shown here is derived from an EMBL/GenBank/DDBJ whole genome shotgun (WGS) entry which is preliminary data.</text>
</comment>
<proteinExistence type="predicted"/>
<dbReference type="NCBIfam" id="NF041144">
    <property type="entry name" value="expansin_EXLX1"/>
    <property type="match status" value="1"/>
</dbReference>
<gene>
    <name evidence="4" type="ORF">ACFSKW_41890</name>
</gene>
<reference evidence="5" key="1">
    <citation type="journal article" date="2019" name="Int. J. Syst. Evol. Microbiol.">
        <title>The Global Catalogue of Microorganisms (GCM) 10K type strain sequencing project: providing services to taxonomists for standard genome sequencing and annotation.</title>
        <authorList>
            <consortium name="The Broad Institute Genomics Platform"/>
            <consortium name="The Broad Institute Genome Sequencing Center for Infectious Disease"/>
            <person name="Wu L."/>
            <person name="Ma J."/>
        </authorList>
    </citation>
    <scope>NUCLEOTIDE SEQUENCE [LARGE SCALE GENOMIC DNA]</scope>
    <source>
        <strain evidence="5">ICMP 6774ER</strain>
    </source>
</reference>
<dbReference type="InterPro" id="IPR051477">
    <property type="entry name" value="Expansin_CellWall"/>
</dbReference>
<evidence type="ECO:0000313" key="5">
    <source>
        <dbReference type="Proteomes" id="UP001597368"/>
    </source>
</evidence>
<organism evidence="4 5">
    <name type="scientific">Nonomuraea mangrovi</name>
    <dbReference type="NCBI Taxonomy" id="2316207"/>
    <lineage>
        <taxon>Bacteria</taxon>
        <taxon>Bacillati</taxon>
        <taxon>Actinomycetota</taxon>
        <taxon>Actinomycetes</taxon>
        <taxon>Streptosporangiales</taxon>
        <taxon>Streptosporangiaceae</taxon>
        <taxon>Nonomuraea</taxon>
    </lineage>
</organism>
<dbReference type="SUPFAM" id="SSF50685">
    <property type="entry name" value="Barwin-like endoglucanases"/>
    <property type="match status" value="1"/>
</dbReference>
<evidence type="ECO:0000259" key="3">
    <source>
        <dbReference type="Pfam" id="PF03330"/>
    </source>
</evidence>
<keyword evidence="5" id="KW-1185">Reference proteome</keyword>
<dbReference type="Proteomes" id="UP001597368">
    <property type="component" value="Unassembled WGS sequence"/>
</dbReference>
<feature type="region of interest" description="Disordered" evidence="2">
    <location>
        <begin position="242"/>
        <end position="264"/>
    </location>
</feature>
<evidence type="ECO:0000256" key="1">
    <source>
        <dbReference type="ARBA" id="ARBA00022729"/>
    </source>
</evidence>
<dbReference type="Gene3D" id="2.40.40.10">
    <property type="entry name" value="RlpA-like domain"/>
    <property type="match status" value="1"/>
</dbReference>